<gene>
    <name evidence="2" type="ORF">G3I67_04870</name>
</gene>
<reference evidence="2" key="1">
    <citation type="submission" date="2020-02" db="EMBL/GenBank/DDBJ databases">
        <authorList>
            <person name="Chen W.-M."/>
        </authorList>
    </citation>
    <scope>NUCLEOTIDE SEQUENCE</scope>
    <source>
        <strain evidence="2">NBD-18</strain>
    </source>
</reference>
<dbReference type="PANTHER" id="PTHR33498">
    <property type="entry name" value="TRANSPOSASE FOR INSERTION SEQUENCE ELEMENT IS1557"/>
    <property type="match status" value="1"/>
</dbReference>
<organism evidence="2">
    <name type="scientific">Sheuella amnicola</name>
    <dbReference type="NCBI Taxonomy" id="2707330"/>
    <lineage>
        <taxon>Bacteria</taxon>
        <taxon>Pseudomonadati</taxon>
        <taxon>Pseudomonadota</taxon>
        <taxon>Betaproteobacteria</taxon>
        <taxon>Burkholderiales</taxon>
        <taxon>Alcaligenaceae</taxon>
        <taxon>Sheuella</taxon>
    </lineage>
</organism>
<dbReference type="EMBL" id="JAAGRN010000003">
    <property type="protein sequence ID" value="NDY82560.1"/>
    <property type="molecule type" value="Genomic_DNA"/>
</dbReference>
<dbReference type="AlphaFoldDB" id="A0A6B2QVY4"/>
<evidence type="ECO:0000313" key="2">
    <source>
        <dbReference type="EMBL" id="NDY82560.1"/>
    </source>
</evidence>
<comment type="caution">
    <text evidence="2">The sequence shown here is derived from an EMBL/GenBank/DDBJ whole genome shotgun (WGS) entry which is preliminary data.</text>
</comment>
<protein>
    <submittedName>
        <fullName evidence="2">Transposase</fullName>
    </submittedName>
</protein>
<evidence type="ECO:0000259" key="1">
    <source>
        <dbReference type="Pfam" id="PF01610"/>
    </source>
</evidence>
<name>A0A6B2QVY4_9BURK</name>
<feature type="domain" description="Transposase IS204/IS1001/IS1096/IS1165 DDE" evidence="1">
    <location>
        <begin position="2"/>
        <end position="123"/>
    </location>
</feature>
<dbReference type="Pfam" id="PF01610">
    <property type="entry name" value="DDE_Tnp_ISL3"/>
    <property type="match status" value="1"/>
</dbReference>
<sequence>MRRHQWKLTDQQQDNLAKYLEQYPVLESLYRAKQRLNKMLLIKNLQAKHAKRILPKLLTLIGQLAHSPAKSLAATLTSWIEPIVRMWRFSKSNGITEGFHTKMEMMSRRAYGFRNFENYRLRVLAHCGWNGVFYRV</sequence>
<accession>A0A6B2QVY4</accession>
<dbReference type="PANTHER" id="PTHR33498:SF1">
    <property type="entry name" value="TRANSPOSASE FOR INSERTION SEQUENCE ELEMENT IS1557"/>
    <property type="match status" value="1"/>
</dbReference>
<dbReference type="InterPro" id="IPR047951">
    <property type="entry name" value="Transpos_ISL3"/>
</dbReference>
<proteinExistence type="predicted"/>
<dbReference type="InterPro" id="IPR002560">
    <property type="entry name" value="Transposase_DDE"/>
</dbReference>